<dbReference type="InterPro" id="IPR027417">
    <property type="entry name" value="P-loop_NTPase"/>
</dbReference>
<dbReference type="PANTHER" id="PTHR32309:SF31">
    <property type="entry name" value="CAPSULAR EXOPOLYSACCHARIDE FAMILY"/>
    <property type="match status" value="1"/>
</dbReference>
<evidence type="ECO:0000313" key="3">
    <source>
        <dbReference type="EMBL" id="QNI33059.1"/>
    </source>
</evidence>
<organism evidence="3 4">
    <name type="scientific">Alloacidobacterium dinghuense</name>
    <dbReference type="NCBI Taxonomy" id="2763107"/>
    <lineage>
        <taxon>Bacteria</taxon>
        <taxon>Pseudomonadati</taxon>
        <taxon>Acidobacteriota</taxon>
        <taxon>Terriglobia</taxon>
        <taxon>Terriglobales</taxon>
        <taxon>Acidobacteriaceae</taxon>
        <taxon>Alloacidobacterium</taxon>
    </lineage>
</organism>
<dbReference type="CDD" id="cd05387">
    <property type="entry name" value="BY-kinase"/>
    <property type="match status" value="1"/>
</dbReference>
<dbReference type="SUPFAM" id="SSF52540">
    <property type="entry name" value="P-loop containing nucleoside triphosphate hydrolases"/>
    <property type="match status" value="1"/>
</dbReference>
<dbReference type="EMBL" id="CP060394">
    <property type="protein sequence ID" value="QNI33059.1"/>
    <property type="molecule type" value="Genomic_DNA"/>
</dbReference>
<dbReference type="InterPro" id="IPR050445">
    <property type="entry name" value="Bact_polysacc_biosynth/exp"/>
</dbReference>
<evidence type="ECO:0000313" key="4">
    <source>
        <dbReference type="Proteomes" id="UP000515312"/>
    </source>
</evidence>
<dbReference type="KEGG" id="adin:H7849_03525"/>
<evidence type="ECO:0000256" key="1">
    <source>
        <dbReference type="ARBA" id="ARBA00022741"/>
    </source>
</evidence>
<keyword evidence="3" id="KW-0808">Transferase</keyword>
<dbReference type="RefSeq" id="WP_186744181.1">
    <property type="nucleotide sequence ID" value="NZ_CP060394.1"/>
</dbReference>
<gene>
    <name evidence="3" type="ORF">H7849_03525</name>
</gene>
<reference evidence="3 4" key="1">
    <citation type="submission" date="2020-08" db="EMBL/GenBank/DDBJ databases">
        <title>Edaphobacter telluris sp. nov. and Acidobacterium dinghuensis sp. nov., two acidobacteria isolated from forest soil.</title>
        <authorList>
            <person name="Fu J."/>
            <person name="Qiu L."/>
        </authorList>
    </citation>
    <scope>NUCLEOTIDE SEQUENCE [LARGE SCALE GENOMIC DNA]</scope>
    <source>
        <strain evidence="3">4Y35</strain>
    </source>
</reference>
<dbReference type="PANTHER" id="PTHR32309">
    <property type="entry name" value="TYROSINE-PROTEIN KINASE"/>
    <property type="match status" value="1"/>
</dbReference>
<proteinExistence type="predicted"/>
<protein>
    <submittedName>
        <fullName evidence="3">CpsD/CapB family tyrosine-protein kinase</fullName>
    </submittedName>
</protein>
<dbReference type="Proteomes" id="UP000515312">
    <property type="component" value="Chromosome"/>
</dbReference>
<dbReference type="GO" id="GO:0016301">
    <property type="term" value="F:kinase activity"/>
    <property type="evidence" value="ECO:0007669"/>
    <property type="project" value="UniProtKB-KW"/>
</dbReference>
<evidence type="ECO:0000256" key="2">
    <source>
        <dbReference type="ARBA" id="ARBA00022840"/>
    </source>
</evidence>
<accession>A0A7G8BKI9</accession>
<keyword evidence="1" id="KW-0547">Nucleotide-binding</keyword>
<dbReference type="Gene3D" id="3.40.50.300">
    <property type="entry name" value="P-loop containing nucleotide triphosphate hydrolases"/>
    <property type="match status" value="1"/>
</dbReference>
<keyword evidence="2" id="KW-0067">ATP-binding</keyword>
<keyword evidence="3" id="KW-0418">Kinase</keyword>
<dbReference type="InterPro" id="IPR005702">
    <property type="entry name" value="Wzc-like_C"/>
</dbReference>
<dbReference type="AlphaFoldDB" id="A0A7G8BKI9"/>
<name>A0A7G8BKI9_9BACT</name>
<keyword evidence="4" id="KW-1185">Reference proteome</keyword>
<sequence>MSKHFELMQQIEKERVQEVSDSRIPFSDFTRNGNHSESLWASDEAQRLVQQLFVFQVKEPPQVVTFAGIDHGNGCSRICADVAETLAKNKRGRVCLVEANFRSPALPGMFGVPNHFGLTEALLRDEAVSQFAKPLPQQNLWLLSSGTLAVDSPSLLSSVQLRTRIAELRQEFDFVIVDAPPLNRYSDGIVLGQLSDGLVLVIEANTTRREAAAAVTENLQAAKVPILAAVLNKRTFPIPEPIYKIL</sequence>